<proteinExistence type="predicted"/>
<dbReference type="EMBL" id="CP032452">
    <property type="protein sequence ID" value="QEZ68944.1"/>
    <property type="molecule type" value="Genomic_DNA"/>
</dbReference>
<dbReference type="RefSeq" id="WP_150886636.1">
    <property type="nucleotide sequence ID" value="NZ_CP032452.1"/>
</dbReference>
<sequence length="98" mass="11346">MMNNINKLNKKDEAMEKSIFDFAWSRLDTLGSGELEEVKEVQEKINNLIEDVINITGRKDIRRLLEKIEEACTEQSTLLEEKAYRLGFKDGLKIVNSL</sequence>
<accession>A0A5P3XF38</accession>
<keyword evidence="1" id="KW-0175">Coiled coil</keyword>
<evidence type="ECO:0000313" key="3">
    <source>
        <dbReference type="Proteomes" id="UP000326961"/>
    </source>
</evidence>
<dbReference type="Proteomes" id="UP000326961">
    <property type="component" value="Chromosome"/>
</dbReference>
<organism evidence="2 3">
    <name type="scientific">Paraclostridium bifermentans</name>
    <name type="common">Clostridium bifermentans</name>
    <dbReference type="NCBI Taxonomy" id="1490"/>
    <lineage>
        <taxon>Bacteria</taxon>
        <taxon>Bacillati</taxon>
        <taxon>Bacillota</taxon>
        <taxon>Clostridia</taxon>
        <taxon>Peptostreptococcales</taxon>
        <taxon>Peptostreptococcaceae</taxon>
        <taxon>Paraclostridium</taxon>
    </lineage>
</organism>
<dbReference type="AlphaFoldDB" id="A0A5P3XF38"/>
<gene>
    <name evidence="2" type="ORF">D4A35_08355</name>
</gene>
<name>A0A5P3XF38_PARBF</name>
<protein>
    <submittedName>
        <fullName evidence="2">Uncharacterized protein</fullName>
    </submittedName>
</protein>
<feature type="coiled-coil region" evidence="1">
    <location>
        <begin position="38"/>
        <end position="81"/>
    </location>
</feature>
<reference evidence="2 3" key="1">
    <citation type="submission" date="2018-09" db="EMBL/GenBank/DDBJ databases">
        <title>A clostridial neurotoxin that targets Anopheles mosquitoes.</title>
        <authorList>
            <person name="Contreras E."/>
            <person name="Masuyer G."/>
            <person name="Qureshi N."/>
            <person name="Chawla S."/>
            <person name="Lim H.L."/>
            <person name="Chen J."/>
            <person name="Stenmark P."/>
            <person name="Gill S."/>
        </authorList>
    </citation>
    <scope>NUCLEOTIDE SEQUENCE [LARGE SCALE GENOMIC DNA]</scope>
    <source>
        <strain evidence="2 3">Cbm</strain>
    </source>
</reference>
<evidence type="ECO:0000256" key="1">
    <source>
        <dbReference type="SAM" id="Coils"/>
    </source>
</evidence>
<evidence type="ECO:0000313" key="2">
    <source>
        <dbReference type="EMBL" id="QEZ68944.1"/>
    </source>
</evidence>